<evidence type="ECO:0000256" key="2">
    <source>
        <dbReference type="ARBA" id="ARBA00022490"/>
    </source>
</evidence>
<dbReference type="InterPro" id="IPR023562">
    <property type="entry name" value="ClpP/TepA"/>
</dbReference>
<dbReference type="InterPro" id="IPR033135">
    <property type="entry name" value="ClpP_His_AS"/>
</dbReference>
<dbReference type="PROSITE" id="PS00382">
    <property type="entry name" value="CLP_PROTEASE_HIS"/>
    <property type="match status" value="1"/>
</dbReference>
<dbReference type="Proteomes" id="UP001331936">
    <property type="component" value="Unassembled WGS sequence"/>
</dbReference>
<name>A0ABU7JYK8_9NOCA</name>
<proteinExistence type="inferred from homology"/>
<dbReference type="PANTHER" id="PTHR10381:SF70">
    <property type="entry name" value="ATP-DEPENDENT CLP PROTEASE PROTEOLYTIC SUBUNIT"/>
    <property type="match status" value="1"/>
</dbReference>
<evidence type="ECO:0000256" key="5">
    <source>
        <dbReference type="ARBA" id="ARBA00022825"/>
    </source>
</evidence>
<evidence type="ECO:0000256" key="8">
    <source>
        <dbReference type="PROSITE-ProRule" id="PRU10086"/>
    </source>
</evidence>
<dbReference type="EC" id="3.4.21.92" evidence="7"/>
<dbReference type="PRINTS" id="PR00127">
    <property type="entry name" value="CLPPROTEASEP"/>
</dbReference>
<keyword evidence="3 7" id="KW-0645">Protease</keyword>
<evidence type="ECO:0000256" key="6">
    <source>
        <dbReference type="ARBA" id="ARBA00034021"/>
    </source>
</evidence>
<dbReference type="PANTHER" id="PTHR10381">
    <property type="entry name" value="ATP-DEPENDENT CLP PROTEASE PROTEOLYTIC SUBUNIT"/>
    <property type="match status" value="1"/>
</dbReference>
<sequence length="201" mass="21845">MTTSASLNYREQLADRLFRQRILQLTGEVNDEMAERLCSELVLLASADDRRDIVLHINSPGGSVLAGLAIYDTMMLVPNDVATVAVGFAASMGQVLLAAGTKGKRVSLAHSRIMMHQPSAGFAGTAVDIAIQAENLEYMKRQSQQILADATGRSMEEIERDSDRDRWFTPEQARDYGIIDDVVGSFAELAPFGAGRPIGLS</sequence>
<dbReference type="Gene3D" id="3.90.226.10">
    <property type="entry name" value="2-enoyl-CoA Hydratase, Chain A, domain 1"/>
    <property type="match status" value="1"/>
</dbReference>
<comment type="function">
    <text evidence="7">Cleaves peptides in various proteins in a process that requires ATP hydrolysis. Has a chymotrypsin-like activity. Plays a major role in the degradation of misfolded proteins.</text>
</comment>
<evidence type="ECO:0000256" key="9">
    <source>
        <dbReference type="RuleBase" id="RU003567"/>
    </source>
</evidence>
<dbReference type="HAMAP" id="MF_00444">
    <property type="entry name" value="ClpP"/>
    <property type="match status" value="1"/>
</dbReference>
<dbReference type="NCBIfam" id="NF009205">
    <property type="entry name" value="PRK12553.1"/>
    <property type="match status" value="1"/>
</dbReference>
<comment type="catalytic activity">
    <reaction evidence="6 7 8">
        <text>Hydrolysis of proteins to small peptides in the presence of ATP and magnesium. alpha-casein is the usual test substrate. In the absence of ATP, only oligopeptides shorter than five residues are hydrolyzed (such as succinyl-Leu-Tyr-|-NHMec, and Leu-Tyr-Leu-|-Tyr-Trp, in which cleavage of the -Tyr-|-Leu- and -Tyr-|-Trp bonds also occurs).</text>
        <dbReference type="EC" id="3.4.21.92"/>
    </reaction>
</comment>
<dbReference type="SUPFAM" id="SSF52096">
    <property type="entry name" value="ClpP/crotonase"/>
    <property type="match status" value="1"/>
</dbReference>
<dbReference type="GO" id="GO:0006508">
    <property type="term" value="P:proteolysis"/>
    <property type="evidence" value="ECO:0007669"/>
    <property type="project" value="UniProtKB-KW"/>
</dbReference>
<comment type="similarity">
    <text evidence="1 7 9">Belongs to the peptidase S14 family.</text>
</comment>
<comment type="subcellular location">
    <subcellularLocation>
        <location evidence="7">Cytoplasm</location>
    </subcellularLocation>
</comment>
<dbReference type="InterPro" id="IPR001907">
    <property type="entry name" value="ClpP"/>
</dbReference>
<dbReference type="CDD" id="cd07017">
    <property type="entry name" value="S14_ClpP_2"/>
    <property type="match status" value="1"/>
</dbReference>
<gene>
    <name evidence="7" type="primary">clpP</name>
    <name evidence="10" type="ORF">Q8814_23845</name>
</gene>
<keyword evidence="4 7" id="KW-0378">Hydrolase</keyword>
<evidence type="ECO:0000256" key="4">
    <source>
        <dbReference type="ARBA" id="ARBA00022801"/>
    </source>
</evidence>
<dbReference type="InterPro" id="IPR029045">
    <property type="entry name" value="ClpP/crotonase-like_dom_sf"/>
</dbReference>
<accession>A0ABU7JYK8</accession>
<protein>
    <recommendedName>
        <fullName evidence="7 9">ATP-dependent Clp protease proteolytic subunit</fullName>
        <ecNumber evidence="7">3.4.21.92</ecNumber>
    </recommendedName>
    <alternativeName>
        <fullName evidence="7">Endopeptidase Clp</fullName>
    </alternativeName>
</protein>
<dbReference type="RefSeq" id="WP_330154446.1">
    <property type="nucleotide sequence ID" value="NZ_JAUZMZ010000234.1"/>
</dbReference>
<dbReference type="GO" id="GO:0008233">
    <property type="term" value="F:peptidase activity"/>
    <property type="evidence" value="ECO:0007669"/>
    <property type="project" value="UniProtKB-KW"/>
</dbReference>
<evidence type="ECO:0000313" key="11">
    <source>
        <dbReference type="Proteomes" id="UP001331936"/>
    </source>
</evidence>
<evidence type="ECO:0000256" key="1">
    <source>
        <dbReference type="ARBA" id="ARBA00007039"/>
    </source>
</evidence>
<evidence type="ECO:0000313" key="10">
    <source>
        <dbReference type="EMBL" id="MEE2035103.1"/>
    </source>
</evidence>
<keyword evidence="5 7" id="KW-0720">Serine protease</keyword>
<organism evidence="10 11">
    <name type="scientific">Rhodococcus chondri</name>
    <dbReference type="NCBI Taxonomy" id="3065941"/>
    <lineage>
        <taxon>Bacteria</taxon>
        <taxon>Bacillati</taxon>
        <taxon>Actinomycetota</taxon>
        <taxon>Actinomycetes</taxon>
        <taxon>Mycobacteriales</taxon>
        <taxon>Nocardiaceae</taxon>
        <taxon>Rhodococcus</taxon>
    </lineage>
</organism>
<keyword evidence="2 7" id="KW-0963">Cytoplasm</keyword>
<evidence type="ECO:0000256" key="7">
    <source>
        <dbReference type="HAMAP-Rule" id="MF_00444"/>
    </source>
</evidence>
<keyword evidence="11" id="KW-1185">Reference proteome</keyword>
<dbReference type="EMBL" id="JAUZMZ010000234">
    <property type="protein sequence ID" value="MEE2035103.1"/>
    <property type="molecule type" value="Genomic_DNA"/>
</dbReference>
<evidence type="ECO:0000256" key="3">
    <source>
        <dbReference type="ARBA" id="ARBA00022670"/>
    </source>
</evidence>
<feature type="active site" evidence="7 8">
    <location>
        <position position="116"/>
    </location>
</feature>
<comment type="subunit">
    <text evidence="7">Fourteen ClpP subunits assemble into 2 heptameric rings which stack back to back to give a disk-like structure with a central cavity, resembling the structure of eukaryotic proteasomes.</text>
</comment>
<dbReference type="Pfam" id="PF00574">
    <property type="entry name" value="CLP_protease"/>
    <property type="match status" value="1"/>
</dbReference>
<feature type="active site" description="Nucleophile" evidence="7">
    <location>
        <position position="91"/>
    </location>
</feature>
<comment type="caution">
    <text evidence="10">The sequence shown here is derived from an EMBL/GenBank/DDBJ whole genome shotgun (WGS) entry which is preliminary data.</text>
</comment>
<reference evidence="10 11" key="1">
    <citation type="submission" date="2023-08" db="EMBL/GenBank/DDBJ databases">
        <authorList>
            <person name="Girao M."/>
            <person name="Carvalho M.F."/>
        </authorList>
    </citation>
    <scope>NUCLEOTIDE SEQUENCE [LARGE SCALE GENOMIC DNA]</scope>
    <source>
        <strain evidence="10 11">CC-R104</strain>
    </source>
</reference>